<name>W2VP66_PHYNI</name>
<evidence type="ECO:0000313" key="2">
    <source>
        <dbReference type="Proteomes" id="UP000018958"/>
    </source>
</evidence>
<proteinExistence type="predicted"/>
<evidence type="ECO:0000313" key="1">
    <source>
        <dbReference type="EMBL" id="ETP00050.1"/>
    </source>
</evidence>
<accession>W2VP66</accession>
<dbReference type="PROSITE" id="PS00141">
    <property type="entry name" value="ASP_PROTEASE"/>
    <property type="match status" value="1"/>
</dbReference>
<gene>
    <name evidence="1" type="ORF">F441_22527</name>
</gene>
<reference evidence="1 2" key="1">
    <citation type="submission" date="2013-11" db="EMBL/GenBank/DDBJ databases">
        <title>The Genome Sequence of Phytophthora parasitica CJ01A1.</title>
        <authorList>
            <consortium name="The Broad Institute Genomics Platform"/>
            <person name="Russ C."/>
            <person name="Tyler B."/>
            <person name="Panabieres F."/>
            <person name="Shan W."/>
            <person name="Tripathy S."/>
            <person name="Grunwald N."/>
            <person name="Machado M."/>
            <person name="Johnson C.S."/>
            <person name="Walker B."/>
            <person name="Young S.K."/>
            <person name="Zeng Q."/>
            <person name="Gargeya S."/>
            <person name="Fitzgerald M."/>
            <person name="Haas B."/>
            <person name="Abouelleil A."/>
            <person name="Allen A.W."/>
            <person name="Alvarado L."/>
            <person name="Arachchi H.M."/>
            <person name="Berlin A.M."/>
            <person name="Chapman S.B."/>
            <person name="Gainer-Dewar J."/>
            <person name="Goldberg J."/>
            <person name="Griggs A."/>
            <person name="Gujja S."/>
            <person name="Hansen M."/>
            <person name="Howarth C."/>
            <person name="Imamovic A."/>
            <person name="Ireland A."/>
            <person name="Larimer J."/>
            <person name="McCowan C."/>
            <person name="Murphy C."/>
            <person name="Pearson M."/>
            <person name="Poon T.W."/>
            <person name="Priest M."/>
            <person name="Roberts A."/>
            <person name="Saif S."/>
            <person name="Shea T."/>
            <person name="Sisk P."/>
            <person name="Sykes S."/>
            <person name="Wortman J."/>
            <person name="Nusbaum C."/>
            <person name="Birren B."/>
        </authorList>
    </citation>
    <scope>NUCLEOTIDE SEQUENCE [LARGE SCALE GENOMIC DNA]</scope>
    <source>
        <strain evidence="1 2">CJ01A1</strain>
    </source>
</reference>
<dbReference type="InterPro" id="IPR001969">
    <property type="entry name" value="Aspartic_peptidase_AS"/>
</dbReference>
<organism evidence="1 2">
    <name type="scientific">Phytophthora nicotianae CJ01A1</name>
    <dbReference type="NCBI Taxonomy" id="1317063"/>
    <lineage>
        <taxon>Eukaryota</taxon>
        <taxon>Sar</taxon>
        <taxon>Stramenopiles</taxon>
        <taxon>Oomycota</taxon>
        <taxon>Peronosporomycetes</taxon>
        <taxon>Peronosporales</taxon>
        <taxon>Peronosporaceae</taxon>
        <taxon>Phytophthora</taxon>
    </lineage>
</organism>
<evidence type="ECO:0008006" key="3">
    <source>
        <dbReference type="Google" id="ProtNLM"/>
    </source>
</evidence>
<dbReference type="Proteomes" id="UP000018958">
    <property type="component" value="Unassembled WGS sequence"/>
</dbReference>
<dbReference type="GO" id="GO:0004190">
    <property type="term" value="F:aspartic-type endopeptidase activity"/>
    <property type="evidence" value="ECO:0007669"/>
    <property type="project" value="InterPro"/>
</dbReference>
<protein>
    <recommendedName>
        <fullName evidence="3">Peptidase A2 domain-containing protein</fullName>
    </recommendedName>
</protein>
<dbReference type="AlphaFoldDB" id="W2VP66"/>
<dbReference type="GO" id="GO:0006508">
    <property type="term" value="P:proteolysis"/>
    <property type="evidence" value="ECO:0007669"/>
    <property type="project" value="InterPro"/>
</dbReference>
<comment type="caution">
    <text evidence="1">The sequence shown here is derived from an EMBL/GenBank/DDBJ whole genome shotgun (WGS) entry which is preliminary data.</text>
</comment>
<sequence length="100" mass="11078">MTATDNTCDLQKNRTSAVSSLCEIDEFSRSPVVMTLDVLPGESHGYWKYHVPDKRFKQAKTMGKINNEKALLLLDSGAEVSSLDAALRVRLAAISTKVRH</sequence>
<dbReference type="EMBL" id="ANIX01004784">
    <property type="protein sequence ID" value="ETP00050.1"/>
    <property type="molecule type" value="Genomic_DNA"/>
</dbReference>